<proteinExistence type="predicted"/>
<accession>A0A450UDE8</accession>
<dbReference type="EMBL" id="CAADFG010000022">
    <property type="protein sequence ID" value="VFJ90493.1"/>
    <property type="molecule type" value="Genomic_DNA"/>
</dbReference>
<evidence type="ECO:0000313" key="3">
    <source>
        <dbReference type="EMBL" id="VFJ98285.1"/>
    </source>
</evidence>
<dbReference type="EMBL" id="CAADFI010000020">
    <property type="protein sequence ID" value="VFJ91678.1"/>
    <property type="molecule type" value="Genomic_DNA"/>
</dbReference>
<evidence type="ECO:0000313" key="2">
    <source>
        <dbReference type="EMBL" id="VFJ91678.1"/>
    </source>
</evidence>
<evidence type="ECO:0000313" key="1">
    <source>
        <dbReference type="EMBL" id="VFJ90493.1"/>
    </source>
</evidence>
<organism evidence="1">
    <name type="scientific">Candidatus Kentrum eta</name>
    <dbReference type="NCBI Taxonomy" id="2126337"/>
    <lineage>
        <taxon>Bacteria</taxon>
        <taxon>Pseudomonadati</taxon>
        <taxon>Pseudomonadota</taxon>
        <taxon>Gammaproteobacteria</taxon>
        <taxon>Candidatus Kentrum</taxon>
    </lineage>
</organism>
<dbReference type="AlphaFoldDB" id="A0A450UDE8"/>
<gene>
    <name evidence="1" type="ORF">BECKH772A_GA0070896_100227</name>
    <name evidence="2" type="ORF">BECKH772B_GA0070898_100207</name>
    <name evidence="3" type="ORF">BECKH772C_GA0070978_100207</name>
</gene>
<name>A0A450UDE8_9GAMM</name>
<reference evidence="1" key="1">
    <citation type="submission" date="2019-02" db="EMBL/GenBank/DDBJ databases">
        <authorList>
            <person name="Gruber-Vodicka R. H."/>
            <person name="Seah K. B. B."/>
        </authorList>
    </citation>
    <scope>NUCLEOTIDE SEQUENCE</scope>
    <source>
        <strain evidence="3">BECK_SA2B12</strain>
        <strain evidence="1">BECK_SA2B15</strain>
        <strain evidence="2">BECK_SA2B20</strain>
    </source>
</reference>
<dbReference type="EMBL" id="CAADFJ010000020">
    <property type="protein sequence ID" value="VFJ98285.1"/>
    <property type="molecule type" value="Genomic_DNA"/>
</dbReference>
<dbReference type="SUPFAM" id="SSF58100">
    <property type="entry name" value="Bacterial hemolysins"/>
    <property type="match status" value="1"/>
</dbReference>
<protein>
    <submittedName>
        <fullName evidence="1">Uncharacterized protein</fullName>
    </submittedName>
</protein>
<sequence>MAAVLIGLVSTSSLAQQSARPDAMSSEHLNVLNEKIGQLLDQMNERAKTYPQMIEELHQRSDAIEKTGEEVQKMLDDLKRMTDQMDVNSDYHAELNAFEKHTSNLIASVKAKGDPVFEKIAARLKNDLNELQSIDRRRAAAVIQARNIMRALEDHQENLVLIRQIGHIEAAIEIFKNSLGEFENIVSIAQEIQEKVVGAISTP</sequence>